<dbReference type="AlphaFoldDB" id="A0A1I8HVB5"/>
<keyword evidence="2" id="KW-1185">Reference proteome</keyword>
<protein>
    <submittedName>
        <fullName evidence="3 4">DnaJ_C domain-containing protein</fullName>
    </submittedName>
</protein>
<dbReference type="Proteomes" id="UP000095280">
    <property type="component" value="Unplaced"/>
</dbReference>
<dbReference type="WBParaSite" id="maker-uti_cns_0000988-snap-gene-1.11-mRNA-1">
    <property type="protein sequence ID" value="maker-uti_cns_0000988-snap-gene-1.11-mRNA-1"/>
    <property type="gene ID" value="maker-uti_cns_0000988-snap-gene-1.11"/>
</dbReference>
<dbReference type="WBParaSite" id="maker-uti_cns_0008162-snap-gene-0.3-mRNA-1">
    <property type="protein sequence ID" value="maker-uti_cns_0008162-snap-gene-0.3-mRNA-1"/>
    <property type="gene ID" value="maker-uti_cns_0008162-snap-gene-0.3"/>
</dbReference>
<name>A0A1I8HVB5_9PLAT</name>
<evidence type="ECO:0000313" key="4">
    <source>
        <dbReference type="WBParaSite" id="maker-uti_cns_0007591-snap-gene-0.2-mRNA-1"/>
    </source>
</evidence>
<proteinExistence type="predicted"/>
<reference evidence="3 4" key="1">
    <citation type="submission" date="2016-11" db="UniProtKB">
        <authorList>
            <consortium name="WormBaseParasite"/>
        </authorList>
    </citation>
    <scope>IDENTIFICATION</scope>
</reference>
<evidence type="ECO:0000313" key="2">
    <source>
        <dbReference type="Proteomes" id="UP000095280"/>
    </source>
</evidence>
<evidence type="ECO:0000313" key="5">
    <source>
        <dbReference type="WBParaSite" id="maker-uti_cns_0008162-snap-gene-0.3-mRNA-1"/>
    </source>
</evidence>
<feature type="compositionally biased region" description="Polar residues" evidence="1">
    <location>
        <begin position="18"/>
        <end position="43"/>
    </location>
</feature>
<sequence length="62" mass="6985">SLDLQLEGGTPFEHQVEVDSNLSKPGANQSTGGLFRGSQQNKQPRIHLKFTMPNREVKEFME</sequence>
<evidence type="ECO:0000313" key="3">
    <source>
        <dbReference type="WBParaSite" id="maker-uti_cns_0000988-snap-gene-1.11-mRNA-1"/>
    </source>
</evidence>
<feature type="region of interest" description="Disordered" evidence="1">
    <location>
        <begin position="1"/>
        <end position="45"/>
    </location>
</feature>
<accession>A0A1I8HVB5</accession>
<evidence type="ECO:0000256" key="1">
    <source>
        <dbReference type="SAM" id="MobiDB-lite"/>
    </source>
</evidence>
<dbReference type="WBParaSite" id="maker-uti_cns_0007591-snap-gene-0.2-mRNA-1">
    <property type="protein sequence ID" value="maker-uti_cns_0007591-snap-gene-0.2-mRNA-1"/>
    <property type="gene ID" value="maker-uti_cns_0007591-snap-gene-0.2"/>
</dbReference>
<organism evidence="2 5">
    <name type="scientific">Macrostomum lignano</name>
    <dbReference type="NCBI Taxonomy" id="282301"/>
    <lineage>
        <taxon>Eukaryota</taxon>
        <taxon>Metazoa</taxon>
        <taxon>Spiralia</taxon>
        <taxon>Lophotrochozoa</taxon>
        <taxon>Platyhelminthes</taxon>
        <taxon>Rhabditophora</taxon>
        <taxon>Macrostomorpha</taxon>
        <taxon>Macrostomida</taxon>
        <taxon>Macrostomidae</taxon>
        <taxon>Macrostomum</taxon>
    </lineage>
</organism>